<reference evidence="1 2" key="1">
    <citation type="submission" date="2019-10" db="EMBL/GenBank/DDBJ databases">
        <title>Genomic and transcriptomic insights into the perfect genentic adaptation of a filamentous nitrogen-fixing cyanobacterium to rice fields.</title>
        <authorList>
            <person name="Chen Z."/>
        </authorList>
    </citation>
    <scope>NUCLEOTIDE SEQUENCE [LARGE SCALE GENOMIC DNA]</scope>
    <source>
        <strain evidence="1">CCNUC1</strain>
    </source>
</reference>
<proteinExistence type="predicted"/>
<name>A0A5P8W6Z5_9NOSO</name>
<accession>A0A5P8W6Z5</accession>
<dbReference type="KEGG" id="nsh:GXM_05992"/>
<gene>
    <name evidence="1" type="ORF">GXM_05992</name>
</gene>
<protein>
    <submittedName>
        <fullName evidence="1">Uncharacterized protein</fullName>
    </submittedName>
</protein>
<dbReference type="EMBL" id="CP045226">
    <property type="protein sequence ID" value="QFS48498.1"/>
    <property type="molecule type" value="Genomic_DNA"/>
</dbReference>
<organism evidence="1 2">
    <name type="scientific">Nostoc sphaeroides CCNUC1</name>
    <dbReference type="NCBI Taxonomy" id="2653204"/>
    <lineage>
        <taxon>Bacteria</taxon>
        <taxon>Bacillati</taxon>
        <taxon>Cyanobacteriota</taxon>
        <taxon>Cyanophyceae</taxon>
        <taxon>Nostocales</taxon>
        <taxon>Nostocaceae</taxon>
        <taxon>Nostoc</taxon>
    </lineage>
</organism>
<evidence type="ECO:0000313" key="1">
    <source>
        <dbReference type="EMBL" id="QFS48498.1"/>
    </source>
</evidence>
<dbReference type="AlphaFoldDB" id="A0A5P8W6Z5"/>
<keyword evidence="2" id="KW-1185">Reference proteome</keyword>
<sequence>MNHQRANTLKAAFQVCNVEPLEGGDIKRYYVDLSAVRKT</sequence>
<evidence type="ECO:0000313" key="2">
    <source>
        <dbReference type="Proteomes" id="UP000326678"/>
    </source>
</evidence>
<dbReference type="Proteomes" id="UP000326678">
    <property type="component" value="Chromosome Gxm1"/>
</dbReference>